<keyword evidence="3" id="KW-0862">Zinc</keyword>
<keyword evidence="1" id="KW-0378">Hydrolase</keyword>
<dbReference type="InterPro" id="IPR027417">
    <property type="entry name" value="P-loop_NTPase"/>
</dbReference>
<dbReference type="SUPFAM" id="SSF52540">
    <property type="entry name" value="P-loop containing nucleoside triphosphate hydrolases"/>
    <property type="match status" value="2"/>
</dbReference>
<evidence type="ECO:0000313" key="7">
    <source>
        <dbReference type="EMBL" id="SDP03896.1"/>
    </source>
</evidence>
<evidence type="ECO:0000256" key="3">
    <source>
        <dbReference type="PROSITE-ProRule" id="PRU00325"/>
    </source>
</evidence>
<keyword evidence="2 7" id="KW-0067">ATP-binding</keyword>
<dbReference type="Pfam" id="PF00271">
    <property type="entry name" value="Helicase_C"/>
    <property type="match status" value="1"/>
</dbReference>
<feature type="domain" description="SWIM-type" evidence="4">
    <location>
        <begin position="58"/>
        <end position="92"/>
    </location>
</feature>
<dbReference type="InterPro" id="IPR038718">
    <property type="entry name" value="SNF2-like_sf"/>
</dbReference>
<dbReference type="InterPro" id="IPR049730">
    <property type="entry name" value="SNF2/RAD54-like_C"/>
</dbReference>
<dbReference type="GO" id="GO:0008270">
    <property type="term" value="F:zinc ion binding"/>
    <property type="evidence" value="ECO:0007669"/>
    <property type="project" value="UniProtKB-KW"/>
</dbReference>
<keyword evidence="2 7" id="KW-0547">Nucleotide-binding</keyword>
<dbReference type="CDD" id="cd18793">
    <property type="entry name" value="SF2_C_SNF"/>
    <property type="match status" value="1"/>
</dbReference>
<dbReference type="InterPro" id="IPR007527">
    <property type="entry name" value="Znf_SWIM"/>
</dbReference>
<feature type="domain" description="Helicase ATP-binding" evidence="5">
    <location>
        <begin position="288"/>
        <end position="448"/>
    </location>
</feature>
<dbReference type="SMART" id="SM00487">
    <property type="entry name" value="DEXDc"/>
    <property type="match status" value="1"/>
</dbReference>
<dbReference type="FunFam" id="3.40.50.300:FF:000533">
    <property type="entry name" value="Helicase, Snf2 family"/>
    <property type="match status" value="1"/>
</dbReference>
<dbReference type="PROSITE" id="PS50966">
    <property type="entry name" value="ZF_SWIM"/>
    <property type="match status" value="1"/>
</dbReference>
<keyword evidence="3" id="KW-0863">Zinc-finger</keyword>
<dbReference type="AlphaFoldDB" id="A0A1H0PH18"/>
<keyword evidence="3" id="KW-0479">Metal-binding</keyword>
<dbReference type="Proteomes" id="UP000242957">
    <property type="component" value="Unassembled WGS sequence"/>
</dbReference>
<dbReference type="GO" id="GO:0004386">
    <property type="term" value="F:helicase activity"/>
    <property type="evidence" value="ECO:0007669"/>
    <property type="project" value="UniProtKB-KW"/>
</dbReference>
<keyword evidence="2 7" id="KW-0347">Helicase</keyword>
<proteinExistence type="predicted"/>
<dbReference type="InterPro" id="IPR001650">
    <property type="entry name" value="Helicase_C-like"/>
</dbReference>
<reference evidence="8" key="1">
    <citation type="submission" date="2016-10" db="EMBL/GenBank/DDBJ databases">
        <authorList>
            <person name="Varghese N."/>
            <person name="Submissions S."/>
        </authorList>
    </citation>
    <scope>NUCLEOTIDE SEQUENCE [LARGE SCALE GENOMIC DNA]</scope>
    <source>
        <strain evidence="8">JCM 21621</strain>
    </source>
</reference>
<evidence type="ECO:0000259" key="6">
    <source>
        <dbReference type="PROSITE" id="PS51194"/>
    </source>
</evidence>
<name>A0A1H0PH18_9PSED</name>
<dbReference type="GO" id="GO:0005524">
    <property type="term" value="F:ATP binding"/>
    <property type="evidence" value="ECO:0007669"/>
    <property type="project" value="InterPro"/>
</dbReference>
<dbReference type="Gene3D" id="3.40.50.10810">
    <property type="entry name" value="Tandem AAA-ATPase domain"/>
    <property type="match status" value="1"/>
</dbReference>
<evidence type="ECO:0000313" key="8">
    <source>
        <dbReference type="Proteomes" id="UP000242957"/>
    </source>
</evidence>
<gene>
    <name evidence="7" type="ORF">SAMN05216193_12081</name>
</gene>
<keyword evidence="8" id="KW-1185">Reference proteome</keyword>
<dbReference type="EMBL" id="FNIJ01000020">
    <property type="protein sequence ID" value="SDP03896.1"/>
    <property type="molecule type" value="Genomic_DNA"/>
</dbReference>
<dbReference type="RefSeq" id="WP_084314131.1">
    <property type="nucleotide sequence ID" value="NZ_FNIJ01000020.1"/>
</dbReference>
<dbReference type="GO" id="GO:0016787">
    <property type="term" value="F:hydrolase activity"/>
    <property type="evidence" value="ECO:0007669"/>
    <property type="project" value="UniProtKB-KW"/>
</dbReference>
<dbReference type="PROSITE" id="PS51194">
    <property type="entry name" value="HELICASE_CTER"/>
    <property type="match status" value="1"/>
</dbReference>
<dbReference type="Pfam" id="PF00176">
    <property type="entry name" value="SNF2-rel_dom"/>
    <property type="match status" value="1"/>
</dbReference>
<evidence type="ECO:0000259" key="5">
    <source>
        <dbReference type="PROSITE" id="PS51192"/>
    </source>
</evidence>
<dbReference type="PANTHER" id="PTHR10799">
    <property type="entry name" value="SNF2/RAD54 HELICASE FAMILY"/>
    <property type="match status" value="1"/>
</dbReference>
<evidence type="ECO:0000256" key="1">
    <source>
        <dbReference type="ARBA" id="ARBA00022801"/>
    </source>
</evidence>
<dbReference type="CDD" id="cd18012">
    <property type="entry name" value="DEXQc_arch_SWI2_SNF2"/>
    <property type="match status" value="1"/>
</dbReference>
<dbReference type="OrthoDB" id="9760715at2"/>
<dbReference type="InterPro" id="IPR000330">
    <property type="entry name" value="SNF2_N"/>
</dbReference>
<dbReference type="PROSITE" id="PS51192">
    <property type="entry name" value="HELICASE_ATP_BIND_1"/>
    <property type="match status" value="1"/>
</dbReference>
<dbReference type="STRING" id="198616.SAMN05216193_12081"/>
<sequence>MSDFVARLKTLGWRRHFDALALIRGESQARAEQIRIRQLGADFVSASCLGPGRQRHELRIVFDPRQERFEGNCDCPVDHNCEHCVAVLLYLQTSAPITAASPAPAPPIIEPAARISAPKEPAVEITPVDGWFAEIEEHPGNGWFDLELGILVNGRRISLLPVLIRTIRAHPELLEDCAAQPGGSITVPLDAERKPIHIELPFSRLRPILATLGELHMRTRWDIPLRLGIPDAARLGALEELPLEWQGGENLRAFARRLRDYRAQTCAAPAGLQATLRPYQLEGLSWMQALRELGVGGVLGDDMGLGKTLQALAHILVEKESGRLDHPALVLMPTSLIANWQDEAARFAPGLRVLTLHGSRRHGDFADLQRYDLILTTYALLPRDIEVLCQQPLHLLILDEAQYIKTATSKAAVAASRLQARQRLCMTGTPLENHLGELWSLFNLLMPGWLGAGREFTRLYRTPIEKLDDRQRLAHLNARIKPFLLRRKKEQVATELPPKSEITHWIELGEAQRDLYETVRLAMDRKVREEIQRKGLEASHLVILDALLKLRQVCCDPRLLKSAASRATSGKLASLLEMLDELLAEGRRILLFSQFTSMLELIEAELHKRGIAYSRLTGETRDRRAPVEDFQNGKVPLFLISLKAGGTGLNLTAADTVIHYDPWWNPATENQATDRAYRIGQDKPVFVYKLIARGTLEEKIQQLQRKKATLAASVLEGGKEGGLQLDSADIDALFAPLPAMSDE</sequence>
<evidence type="ECO:0000256" key="2">
    <source>
        <dbReference type="ARBA" id="ARBA00022806"/>
    </source>
</evidence>
<dbReference type="SMART" id="SM00490">
    <property type="entry name" value="HELICc"/>
    <property type="match status" value="1"/>
</dbReference>
<evidence type="ECO:0000259" key="4">
    <source>
        <dbReference type="PROSITE" id="PS50966"/>
    </source>
</evidence>
<accession>A0A1H0PH18</accession>
<dbReference type="Gene3D" id="3.40.50.300">
    <property type="entry name" value="P-loop containing nucleotide triphosphate hydrolases"/>
    <property type="match status" value="1"/>
</dbReference>
<feature type="domain" description="Helicase C-terminal" evidence="6">
    <location>
        <begin position="574"/>
        <end position="721"/>
    </location>
</feature>
<dbReference type="InterPro" id="IPR014001">
    <property type="entry name" value="Helicase_ATP-bd"/>
</dbReference>
<organism evidence="7 8">
    <name type="scientific">Pseudomonas jinjuensis</name>
    <dbReference type="NCBI Taxonomy" id="198616"/>
    <lineage>
        <taxon>Bacteria</taxon>
        <taxon>Pseudomonadati</taxon>
        <taxon>Pseudomonadota</taxon>
        <taxon>Gammaproteobacteria</taxon>
        <taxon>Pseudomonadales</taxon>
        <taxon>Pseudomonadaceae</taxon>
        <taxon>Pseudomonas</taxon>
    </lineage>
</organism>
<protein>
    <submittedName>
        <fullName evidence="7">Helicase conserved C-terminal domain-containing protein</fullName>
    </submittedName>
</protein>